<sequence length="80" mass="8415">MPDVVTSFVGFFVAVGLALGVTAILADKPALLLFSLVSFAFAVSSLVLGHRGRSRAEADRAVAAEELEIVGEARVVDERL</sequence>
<evidence type="ECO:0000313" key="2">
    <source>
        <dbReference type="EMBL" id="ARJ06275.1"/>
    </source>
</evidence>
<protein>
    <submittedName>
        <fullName evidence="2">Uncharacterized protein</fullName>
    </submittedName>
</protein>
<keyword evidence="1" id="KW-0812">Transmembrane</keyword>
<dbReference type="STRING" id="1619308.B5808_14450"/>
<evidence type="ECO:0000256" key="1">
    <source>
        <dbReference type="SAM" id="Phobius"/>
    </source>
</evidence>
<keyword evidence="1" id="KW-0472">Membrane</keyword>
<gene>
    <name evidence="2" type="ORF">B5808_14450</name>
</gene>
<keyword evidence="1" id="KW-1133">Transmembrane helix</keyword>
<dbReference type="KEGG" id="cphy:B5808_14450"/>
<proteinExistence type="predicted"/>
<dbReference type="EMBL" id="CP020715">
    <property type="protein sequence ID" value="ARJ06275.1"/>
    <property type="molecule type" value="Genomic_DNA"/>
</dbReference>
<name>A0A1X9LM44_9MICO</name>
<dbReference type="Proteomes" id="UP000192775">
    <property type="component" value="Chromosome"/>
</dbReference>
<organism evidence="2 3">
    <name type="scientific">Cnuibacter physcomitrellae</name>
    <dbReference type="NCBI Taxonomy" id="1619308"/>
    <lineage>
        <taxon>Bacteria</taxon>
        <taxon>Bacillati</taxon>
        <taxon>Actinomycetota</taxon>
        <taxon>Actinomycetes</taxon>
        <taxon>Micrococcales</taxon>
        <taxon>Microbacteriaceae</taxon>
        <taxon>Cnuibacter</taxon>
    </lineage>
</organism>
<reference evidence="2 3" key="1">
    <citation type="submission" date="2017-04" db="EMBL/GenBank/DDBJ databases">
        <authorList>
            <person name="Afonso C.L."/>
            <person name="Miller P.J."/>
            <person name="Scott M.A."/>
            <person name="Spackman E."/>
            <person name="Goraichik I."/>
            <person name="Dimitrov K.M."/>
            <person name="Suarez D.L."/>
            <person name="Swayne D.E."/>
        </authorList>
    </citation>
    <scope>NUCLEOTIDE SEQUENCE [LARGE SCALE GENOMIC DNA]</scope>
    <source>
        <strain evidence="3">XA(T)</strain>
    </source>
</reference>
<dbReference type="AlphaFoldDB" id="A0A1X9LM44"/>
<evidence type="ECO:0000313" key="3">
    <source>
        <dbReference type="Proteomes" id="UP000192775"/>
    </source>
</evidence>
<feature type="transmembrane region" description="Helical" evidence="1">
    <location>
        <begin position="30"/>
        <end position="48"/>
    </location>
</feature>
<keyword evidence="3" id="KW-1185">Reference proteome</keyword>
<accession>A0A1X9LM44</accession>